<protein>
    <recommendedName>
        <fullName evidence="3">tryptophan--tRNA ligase</fullName>
        <ecNumber evidence="3">6.1.1.2</ecNumber>
    </recommendedName>
    <alternativeName>
        <fullName evidence="9">Tryptophanyl-tRNA synthetase</fullName>
    </alternativeName>
</protein>
<reference evidence="12 13" key="1">
    <citation type="journal article" date="2024" name="BMC Genomics">
        <title>De novo assembly and annotation of Popillia japonica's genome with initial clues to its potential as an invasive pest.</title>
        <authorList>
            <person name="Cucini C."/>
            <person name="Boschi S."/>
            <person name="Funari R."/>
            <person name="Cardaioli E."/>
            <person name="Iannotti N."/>
            <person name="Marturano G."/>
            <person name="Paoli F."/>
            <person name="Bruttini M."/>
            <person name="Carapelli A."/>
            <person name="Frati F."/>
            <person name="Nardi F."/>
        </authorList>
    </citation>
    <scope>NUCLEOTIDE SEQUENCE [LARGE SCALE GENOMIC DNA]</scope>
    <source>
        <strain evidence="12">DMR45628</strain>
    </source>
</reference>
<keyword evidence="8 11" id="KW-0030">Aminoacyl-tRNA synthetase</keyword>
<comment type="similarity">
    <text evidence="2 11">Belongs to the class-I aminoacyl-tRNA synthetase family.</text>
</comment>
<sequence>MLKTVAQNCQVHNLIIGSVRKNSSQAIKFPKKYFSGIQPTGAIHLGNYLGAIVQWVKLQDAGNNLTLSIVDLHSLTIPQKSLELPQKILEMTATLLACGIDPQKTVLFQQSTVPQHTELYWYLGCISTMARLGHLPQFKEKSANLKDIPLGLFTYPVLQAADILAHKATHVPVGEDQLQHLQLSQDLVRMFNSRYGNIFPIPKSLVTETARIRSLREPEKKMSKSDTDSKSCIYLTDTEDSITKKIKKAVTDFTSEVTYDPLNRLGVTYDPLNRLGVSNLITIHSALTGKSPEAICKEAKGLNTAKYKDVVAADVNHALAPIRRKLNEYLEDPQYLLDVLNSGKHKAIDITEKTLTEVRYSLGIRFNLGRSNAKININV</sequence>
<proteinExistence type="inferred from homology"/>
<dbReference type="Gene3D" id="1.10.240.10">
    <property type="entry name" value="Tyrosyl-Transfer RNA Synthetase"/>
    <property type="match status" value="1"/>
</dbReference>
<keyword evidence="5 11" id="KW-0547">Nucleotide-binding</keyword>
<keyword evidence="6 11" id="KW-0067">ATP-binding</keyword>
<evidence type="ECO:0000256" key="4">
    <source>
        <dbReference type="ARBA" id="ARBA00022598"/>
    </source>
</evidence>
<dbReference type="InterPro" id="IPR001412">
    <property type="entry name" value="aa-tRNA-synth_I_CS"/>
</dbReference>
<evidence type="ECO:0000256" key="8">
    <source>
        <dbReference type="ARBA" id="ARBA00023146"/>
    </source>
</evidence>
<dbReference type="InterPro" id="IPR002305">
    <property type="entry name" value="aa-tRNA-synth_Ic"/>
</dbReference>
<dbReference type="GO" id="GO:0070183">
    <property type="term" value="P:mitochondrial tryptophanyl-tRNA aminoacylation"/>
    <property type="evidence" value="ECO:0007669"/>
    <property type="project" value="TreeGrafter"/>
</dbReference>
<evidence type="ECO:0000256" key="5">
    <source>
        <dbReference type="ARBA" id="ARBA00022741"/>
    </source>
</evidence>
<evidence type="ECO:0000256" key="10">
    <source>
        <dbReference type="ARBA" id="ARBA00049929"/>
    </source>
</evidence>
<name>A0AAW1MCA8_POPJA</name>
<evidence type="ECO:0000256" key="11">
    <source>
        <dbReference type="RuleBase" id="RU363036"/>
    </source>
</evidence>
<dbReference type="InterPro" id="IPR024109">
    <property type="entry name" value="Trp-tRNA-ligase_bac-type"/>
</dbReference>
<dbReference type="Pfam" id="PF00579">
    <property type="entry name" value="tRNA-synt_1b"/>
    <property type="match status" value="1"/>
</dbReference>
<dbReference type="PANTHER" id="PTHR43766">
    <property type="entry name" value="TRYPTOPHAN--TRNA LIGASE, MITOCHONDRIAL"/>
    <property type="match status" value="1"/>
</dbReference>
<gene>
    <name evidence="12" type="ORF">QE152_g8266</name>
</gene>
<dbReference type="PROSITE" id="PS00178">
    <property type="entry name" value="AA_TRNA_LIGASE_I"/>
    <property type="match status" value="1"/>
</dbReference>
<keyword evidence="7 11" id="KW-0648">Protein biosynthesis</keyword>
<dbReference type="HAMAP" id="MF_00140_B">
    <property type="entry name" value="Trp_tRNA_synth_B"/>
    <property type="match status" value="1"/>
</dbReference>
<dbReference type="InterPro" id="IPR014729">
    <property type="entry name" value="Rossmann-like_a/b/a_fold"/>
</dbReference>
<dbReference type="CDD" id="cd00806">
    <property type="entry name" value="TrpRS_core"/>
    <property type="match status" value="1"/>
</dbReference>
<dbReference type="Gene3D" id="3.40.50.620">
    <property type="entry name" value="HUPs"/>
    <property type="match status" value="1"/>
</dbReference>
<keyword evidence="4 11" id="KW-0436">Ligase</keyword>
<evidence type="ECO:0000256" key="7">
    <source>
        <dbReference type="ARBA" id="ARBA00022917"/>
    </source>
</evidence>
<dbReference type="PANTHER" id="PTHR43766:SF1">
    <property type="entry name" value="TRYPTOPHAN--TRNA LIGASE, MITOCHONDRIAL"/>
    <property type="match status" value="1"/>
</dbReference>
<dbReference type="InterPro" id="IPR050203">
    <property type="entry name" value="Trp-tRNA_synthetase"/>
</dbReference>
<evidence type="ECO:0000256" key="3">
    <source>
        <dbReference type="ARBA" id="ARBA00013161"/>
    </source>
</evidence>
<comment type="caution">
    <text evidence="12">The sequence shown here is derived from an EMBL/GenBank/DDBJ whole genome shotgun (WGS) entry which is preliminary data.</text>
</comment>
<evidence type="ECO:0000256" key="2">
    <source>
        <dbReference type="ARBA" id="ARBA00005594"/>
    </source>
</evidence>
<evidence type="ECO:0000313" key="12">
    <source>
        <dbReference type="EMBL" id="KAK9743893.1"/>
    </source>
</evidence>
<dbReference type="NCBIfam" id="TIGR00233">
    <property type="entry name" value="trpS"/>
    <property type="match status" value="1"/>
</dbReference>
<keyword evidence="13" id="KW-1185">Reference proteome</keyword>
<evidence type="ECO:0000256" key="9">
    <source>
        <dbReference type="ARBA" id="ARBA00030268"/>
    </source>
</evidence>
<dbReference type="EMBL" id="JASPKY010000065">
    <property type="protein sequence ID" value="KAK9743893.1"/>
    <property type="molecule type" value="Genomic_DNA"/>
</dbReference>
<dbReference type="FunFam" id="3.40.50.620:FF:000082">
    <property type="entry name" value="MSW1p Mitochondrial tryptophanyl-tRNA synthetase"/>
    <property type="match status" value="1"/>
</dbReference>
<dbReference type="AlphaFoldDB" id="A0AAW1MCA8"/>
<dbReference type="GO" id="GO:0005759">
    <property type="term" value="C:mitochondrial matrix"/>
    <property type="evidence" value="ECO:0007669"/>
    <property type="project" value="TreeGrafter"/>
</dbReference>
<dbReference type="PRINTS" id="PR01039">
    <property type="entry name" value="TRNASYNTHTRP"/>
</dbReference>
<evidence type="ECO:0000256" key="6">
    <source>
        <dbReference type="ARBA" id="ARBA00022840"/>
    </source>
</evidence>
<evidence type="ECO:0000313" key="13">
    <source>
        <dbReference type="Proteomes" id="UP001458880"/>
    </source>
</evidence>
<dbReference type="Proteomes" id="UP001458880">
    <property type="component" value="Unassembled WGS sequence"/>
</dbReference>
<accession>A0AAW1MCA8</accession>
<dbReference type="SUPFAM" id="SSF52374">
    <property type="entry name" value="Nucleotidylyl transferase"/>
    <property type="match status" value="1"/>
</dbReference>
<evidence type="ECO:0000256" key="1">
    <source>
        <dbReference type="ARBA" id="ARBA00004173"/>
    </source>
</evidence>
<dbReference type="InterPro" id="IPR002306">
    <property type="entry name" value="Trp-tRNA-ligase"/>
</dbReference>
<dbReference type="GO" id="GO:0004830">
    <property type="term" value="F:tryptophan-tRNA ligase activity"/>
    <property type="evidence" value="ECO:0007669"/>
    <property type="project" value="UniProtKB-EC"/>
</dbReference>
<organism evidence="12 13">
    <name type="scientific">Popillia japonica</name>
    <name type="common">Japanese beetle</name>
    <dbReference type="NCBI Taxonomy" id="7064"/>
    <lineage>
        <taxon>Eukaryota</taxon>
        <taxon>Metazoa</taxon>
        <taxon>Ecdysozoa</taxon>
        <taxon>Arthropoda</taxon>
        <taxon>Hexapoda</taxon>
        <taxon>Insecta</taxon>
        <taxon>Pterygota</taxon>
        <taxon>Neoptera</taxon>
        <taxon>Endopterygota</taxon>
        <taxon>Coleoptera</taxon>
        <taxon>Polyphaga</taxon>
        <taxon>Scarabaeiformia</taxon>
        <taxon>Scarabaeidae</taxon>
        <taxon>Rutelinae</taxon>
        <taxon>Popillia</taxon>
    </lineage>
</organism>
<comment type="catalytic activity">
    <reaction evidence="10">
        <text>tRNA(Trp) + L-tryptophan + ATP = L-tryptophyl-tRNA(Trp) + AMP + diphosphate + H(+)</text>
        <dbReference type="Rhea" id="RHEA:24080"/>
        <dbReference type="Rhea" id="RHEA-COMP:9671"/>
        <dbReference type="Rhea" id="RHEA-COMP:9705"/>
        <dbReference type="ChEBI" id="CHEBI:15378"/>
        <dbReference type="ChEBI" id="CHEBI:30616"/>
        <dbReference type="ChEBI" id="CHEBI:33019"/>
        <dbReference type="ChEBI" id="CHEBI:57912"/>
        <dbReference type="ChEBI" id="CHEBI:78442"/>
        <dbReference type="ChEBI" id="CHEBI:78535"/>
        <dbReference type="ChEBI" id="CHEBI:456215"/>
        <dbReference type="EC" id="6.1.1.2"/>
    </reaction>
</comment>
<dbReference type="GO" id="GO:0005524">
    <property type="term" value="F:ATP binding"/>
    <property type="evidence" value="ECO:0007669"/>
    <property type="project" value="UniProtKB-KW"/>
</dbReference>
<comment type="subcellular location">
    <subcellularLocation>
        <location evidence="1">Mitochondrion</location>
    </subcellularLocation>
</comment>
<dbReference type="EC" id="6.1.1.2" evidence="3"/>